<dbReference type="Proteomes" id="UP000001873">
    <property type="component" value="Chromosome"/>
</dbReference>
<sequence>MARDNDDPNLDRFLNGEFKTTKLQSGKKIDRFGSNYGSFFGEVGDSRALRAMSPNSDFSNYNQYEVLEELPVREGKIAPWFDEPGGGRQYKLDSDFVNQLQPLLQDGTPLIDKLIELGYLRRI</sequence>
<organism evidence="2 3">
    <name type="scientific">Streptococcus equi subsp. zooepidemicus (strain MGCS10565)</name>
    <dbReference type="NCBI Taxonomy" id="552526"/>
    <lineage>
        <taxon>Bacteria</taxon>
        <taxon>Bacillati</taxon>
        <taxon>Bacillota</taxon>
        <taxon>Bacilli</taxon>
        <taxon>Lactobacillales</taxon>
        <taxon>Streptococcaceae</taxon>
        <taxon>Streptococcus</taxon>
    </lineage>
</organism>
<evidence type="ECO:0000313" key="3">
    <source>
        <dbReference type="Proteomes" id="UP000001873"/>
    </source>
</evidence>
<dbReference type="InterPro" id="IPR053024">
    <property type="entry name" value="Fungal_surface_NADase"/>
</dbReference>
<dbReference type="PANTHER" id="PTHR42059">
    <property type="entry name" value="TNT DOMAIN-CONTAINING PROTEIN"/>
    <property type="match status" value="1"/>
</dbReference>
<accession>B4U1Q1</accession>
<protein>
    <recommendedName>
        <fullName evidence="1">TNT domain-containing protein</fullName>
    </recommendedName>
</protein>
<evidence type="ECO:0000313" key="2">
    <source>
        <dbReference type="EMBL" id="ACG61918.1"/>
    </source>
</evidence>
<dbReference type="PANTHER" id="PTHR42059:SF1">
    <property type="entry name" value="TNT DOMAIN-CONTAINING PROTEIN"/>
    <property type="match status" value="1"/>
</dbReference>
<reference evidence="2 3" key="1">
    <citation type="journal article" date="2008" name="PLoS ONE">
        <title>Genome sequence of a lancefield group C Streptococcus zooepidemicus strain causing epidemic nephritis: new information about an old disease.</title>
        <authorList>
            <person name="Beres S.B."/>
            <person name="Sesso R."/>
            <person name="Pinto S.W.L."/>
            <person name="Hoe N.P."/>
            <person name="Porcella S.F."/>
            <person name="Deleo F.R."/>
            <person name="Musser J.M."/>
        </authorList>
    </citation>
    <scope>NUCLEOTIDE SEQUENCE [LARGE SCALE GENOMIC DNA]</scope>
    <source>
        <strain evidence="2 3">MGCS10565</strain>
    </source>
</reference>
<feature type="domain" description="TNT" evidence="1">
    <location>
        <begin position="22"/>
        <end position="123"/>
    </location>
</feature>
<dbReference type="AlphaFoldDB" id="B4U1Q1"/>
<evidence type="ECO:0000259" key="1">
    <source>
        <dbReference type="Pfam" id="PF14021"/>
    </source>
</evidence>
<dbReference type="KEGG" id="sez:Sez_0546"/>
<dbReference type="Pfam" id="PF14021">
    <property type="entry name" value="TNT"/>
    <property type="match status" value="1"/>
</dbReference>
<proteinExistence type="predicted"/>
<dbReference type="HOGENOM" id="CLU_2014042_0_0_9"/>
<dbReference type="InterPro" id="IPR025331">
    <property type="entry name" value="TNT"/>
</dbReference>
<name>B4U1Q1_STREM</name>
<dbReference type="GO" id="GO:0050135">
    <property type="term" value="F:NADP+ nucleosidase activity"/>
    <property type="evidence" value="ECO:0007669"/>
    <property type="project" value="InterPro"/>
</dbReference>
<gene>
    <name evidence="2" type="ordered locus">Sez_0546</name>
</gene>
<dbReference type="RefSeq" id="WP_012515194.1">
    <property type="nucleotide sequence ID" value="NC_011134.1"/>
</dbReference>
<dbReference type="EMBL" id="CP001129">
    <property type="protein sequence ID" value="ACG61918.1"/>
    <property type="molecule type" value="Genomic_DNA"/>
</dbReference>